<dbReference type="NCBIfam" id="NF033855">
    <property type="entry name" value="tRNA_MNMC2"/>
    <property type="match status" value="1"/>
</dbReference>
<dbReference type="NCBIfam" id="TIGR03197">
    <property type="entry name" value="MnmC_Cterm"/>
    <property type="match status" value="1"/>
</dbReference>
<organism evidence="12 13">
    <name type="scientific">Campylobacter concisus</name>
    <dbReference type="NCBI Taxonomy" id="199"/>
    <lineage>
        <taxon>Bacteria</taxon>
        <taxon>Pseudomonadati</taxon>
        <taxon>Campylobacterota</taxon>
        <taxon>Epsilonproteobacteria</taxon>
        <taxon>Campylobacterales</taxon>
        <taxon>Campylobacteraceae</taxon>
        <taxon>Campylobacter</taxon>
    </lineage>
</organism>
<name>A0A1X0U1X5_9BACT</name>
<dbReference type="Pfam" id="PF05430">
    <property type="entry name" value="Methyltransf_30"/>
    <property type="match status" value="1"/>
</dbReference>
<dbReference type="PANTHER" id="PTHR13847:SF283">
    <property type="entry name" value="TRNA 5-METHYLAMINOMETHYL-2-THIOURIDINE BIOSYNTHESIS BIFUNCTIONAL PROTEIN MNMC"/>
    <property type="match status" value="1"/>
</dbReference>
<dbReference type="Proteomes" id="UP000192671">
    <property type="component" value="Unassembled WGS sequence"/>
</dbReference>
<dbReference type="InterPro" id="IPR036188">
    <property type="entry name" value="FAD/NAD-bd_sf"/>
</dbReference>
<dbReference type="InterPro" id="IPR008471">
    <property type="entry name" value="MnmC-like_methylTransf"/>
</dbReference>
<evidence type="ECO:0000256" key="9">
    <source>
        <dbReference type="ARBA" id="ARBA00023268"/>
    </source>
</evidence>
<evidence type="ECO:0000313" key="12">
    <source>
        <dbReference type="EMBL" id="ORI07375.1"/>
    </source>
</evidence>
<keyword evidence="2 12" id="KW-0489">Methyltransferase</keyword>
<sequence>MKNANLSFKGQIPFNEEFGDIYFNTDKPWLESEFVFASALDEIWQSKDSFIVAETGFGAGLNFFTLCKKFKNSSKKLHFVSIEKNPIKKDDLLEIYENLGIFKAYSKKLVSLYPPLIEGIHRINFAPNITLDLCYGEAKEILSELDFIADIWFLDGFAPSKNGSIWSEEIFRQIARLSRVGTTARTYSCAKIVKDGLKSAGFLLSLKEGYARKRQMSSAVLEKKDENLKDAWFTRCEPLAKPKGKTALIIGAGVAGLATAGELAKNGFKVVIAEANGEVATNGSGNHCGALMPLVTKPGVNLGHMHLNAFLQAVRFYKATLPKSLIKFNGCIDYAFDDELVKRYGSWQDQGAEEIFKFDSSLKPYPGIFIKDGAYTRPREICKFLSKNFEILFNHEYESRAHLQNGKISVKFKNGKNLETDILVFCTGSKSSEIFKDYDMQISSVRGQVTHLKPVLKNAMPLSAKGYICPAIKGVQVIGATYARNEICDTPKVEDNTKNLSDVSEFFDIKKVNIIGSRVGYRSYSGDRFPIIGALHDEEFYKQNYKGLFWSKNKDNNPKASYERNVFVNFAHGSRGLGTAILGANLIVDLVLDRPLCIERSLFHELHPARFLIRKLKKGLKF</sequence>
<evidence type="ECO:0000256" key="2">
    <source>
        <dbReference type="ARBA" id="ARBA00022603"/>
    </source>
</evidence>
<dbReference type="GO" id="GO:0016645">
    <property type="term" value="F:oxidoreductase activity, acting on the CH-NH group of donors"/>
    <property type="evidence" value="ECO:0007669"/>
    <property type="project" value="InterPro"/>
</dbReference>
<dbReference type="Gene3D" id="3.30.9.10">
    <property type="entry name" value="D-Amino Acid Oxidase, subunit A, domain 2"/>
    <property type="match status" value="1"/>
</dbReference>
<dbReference type="SUPFAM" id="SSF51905">
    <property type="entry name" value="FAD/NAD(P)-binding domain"/>
    <property type="match status" value="1"/>
</dbReference>
<dbReference type="GO" id="GO:0004808">
    <property type="term" value="F:tRNA (5-methylaminomethyl-2-thiouridylate)(34)-methyltransferase activity"/>
    <property type="evidence" value="ECO:0007669"/>
    <property type="project" value="InterPro"/>
</dbReference>
<proteinExistence type="inferred from homology"/>
<keyword evidence="5" id="KW-0949">S-adenosyl-L-methionine</keyword>
<evidence type="ECO:0000259" key="10">
    <source>
        <dbReference type="Pfam" id="PF01266"/>
    </source>
</evidence>
<protein>
    <submittedName>
        <fullName evidence="12">Bifunctional tRNA (5-methylaminomethyl-2-thiouridylate)-methyltransferase MnmD/FAD-dependent cmnm(5)s(2)U34 oxidoreductase MnmC</fullName>
    </submittedName>
</protein>
<evidence type="ECO:0000259" key="11">
    <source>
        <dbReference type="Pfam" id="PF05430"/>
    </source>
</evidence>
<keyword evidence="6" id="KW-0819">tRNA processing</keyword>
<dbReference type="InterPro" id="IPR047785">
    <property type="entry name" value="tRNA_MNMC2"/>
</dbReference>
<dbReference type="PANTHER" id="PTHR13847">
    <property type="entry name" value="SARCOSINE DEHYDROGENASE-RELATED"/>
    <property type="match status" value="1"/>
</dbReference>
<feature type="domain" description="MnmC-like methyltransferase" evidence="11">
    <location>
        <begin position="103"/>
        <end position="221"/>
    </location>
</feature>
<keyword evidence="8" id="KW-0560">Oxidoreductase</keyword>
<evidence type="ECO:0000256" key="6">
    <source>
        <dbReference type="ARBA" id="ARBA00022694"/>
    </source>
</evidence>
<dbReference type="Pfam" id="PF01266">
    <property type="entry name" value="DAO"/>
    <property type="match status" value="1"/>
</dbReference>
<keyword evidence="4 12" id="KW-0808">Transferase</keyword>
<evidence type="ECO:0000256" key="5">
    <source>
        <dbReference type="ARBA" id="ARBA00022691"/>
    </source>
</evidence>
<dbReference type="EMBL" id="LVWL01000020">
    <property type="protein sequence ID" value="ORI07375.1"/>
    <property type="molecule type" value="Genomic_DNA"/>
</dbReference>
<reference evidence="12 13" key="1">
    <citation type="journal article" date="2017" name="Gene Rep">
        <title>The ribosomal RNA operon (rrn) of Campylobacter concisus supports molecular typing to genomospecies level.</title>
        <authorList>
            <person name="Huq M."/>
            <person name="Van T.T.H."/>
            <person name="Gurtler V."/>
            <person name="Elshagmani E."/>
            <person name="Allemailem K.S."/>
            <person name="Smooker P.M."/>
            <person name="Istivan T.S."/>
        </authorList>
    </citation>
    <scope>NUCLEOTIDE SEQUENCE [LARGE SCALE GENOMIC DNA]</scope>
    <source>
        <strain evidence="12 13">RCH 26</strain>
    </source>
</reference>
<comment type="caution">
    <text evidence="12">The sequence shown here is derived from an EMBL/GenBank/DDBJ whole genome shotgun (WGS) entry which is preliminary data.</text>
</comment>
<keyword evidence="3" id="KW-0285">Flavoprotein</keyword>
<dbReference type="Gene3D" id="3.40.50.150">
    <property type="entry name" value="Vaccinia Virus protein VP39"/>
    <property type="match status" value="1"/>
</dbReference>
<dbReference type="InterPro" id="IPR023032">
    <property type="entry name" value="tRNA_MAMT_biosynth_bifunc_MnmC"/>
</dbReference>
<evidence type="ECO:0000256" key="7">
    <source>
        <dbReference type="ARBA" id="ARBA00022827"/>
    </source>
</evidence>
<evidence type="ECO:0000313" key="13">
    <source>
        <dbReference type="Proteomes" id="UP000192671"/>
    </source>
</evidence>
<keyword evidence="1" id="KW-0963">Cytoplasm</keyword>
<dbReference type="NCBIfam" id="NF002481">
    <property type="entry name" value="PRK01747.1-2"/>
    <property type="match status" value="1"/>
</dbReference>
<dbReference type="Gene3D" id="3.50.50.60">
    <property type="entry name" value="FAD/NAD(P)-binding domain"/>
    <property type="match status" value="1"/>
</dbReference>
<evidence type="ECO:0000256" key="4">
    <source>
        <dbReference type="ARBA" id="ARBA00022679"/>
    </source>
</evidence>
<dbReference type="GO" id="GO:0008033">
    <property type="term" value="P:tRNA processing"/>
    <property type="evidence" value="ECO:0007669"/>
    <property type="project" value="UniProtKB-KW"/>
</dbReference>
<dbReference type="HAMAP" id="MF_01102">
    <property type="entry name" value="MnmC"/>
    <property type="match status" value="1"/>
</dbReference>
<dbReference type="AlphaFoldDB" id="A0A1X0U1X5"/>
<dbReference type="GO" id="GO:0032259">
    <property type="term" value="P:methylation"/>
    <property type="evidence" value="ECO:0007669"/>
    <property type="project" value="UniProtKB-KW"/>
</dbReference>
<accession>A0A1X0U1X5</accession>
<dbReference type="InterPro" id="IPR006076">
    <property type="entry name" value="FAD-dep_OxRdtase"/>
</dbReference>
<keyword evidence="9" id="KW-0511">Multifunctional enzyme</keyword>
<gene>
    <name evidence="12" type="ORF">A3835_07395</name>
</gene>
<evidence type="ECO:0000256" key="3">
    <source>
        <dbReference type="ARBA" id="ARBA00022630"/>
    </source>
</evidence>
<keyword evidence="7" id="KW-0274">FAD</keyword>
<evidence type="ECO:0000256" key="1">
    <source>
        <dbReference type="ARBA" id="ARBA00022490"/>
    </source>
</evidence>
<dbReference type="GO" id="GO:0005737">
    <property type="term" value="C:cytoplasm"/>
    <property type="evidence" value="ECO:0007669"/>
    <property type="project" value="TreeGrafter"/>
</dbReference>
<dbReference type="InterPro" id="IPR017610">
    <property type="entry name" value="tRNA_S-uridine_synth_MnmC_C"/>
</dbReference>
<dbReference type="InterPro" id="IPR029063">
    <property type="entry name" value="SAM-dependent_MTases_sf"/>
</dbReference>
<feature type="domain" description="FAD dependent oxidoreductase" evidence="10">
    <location>
        <begin position="248"/>
        <end position="590"/>
    </location>
</feature>
<evidence type="ECO:0000256" key="8">
    <source>
        <dbReference type="ARBA" id="ARBA00023002"/>
    </source>
</evidence>